<dbReference type="Pfam" id="PF03793">
    <property type="entry name" value="PASTA"/>
    <property type="match status" value="1"/>
</dbReference>
<protein>
    <submittedName>
        <fullName evidence="12">Transglycosylase domain-containing protein</fullName>
        <ecNumber evidence="12">2.4.-.-</ecNumber>
    </submittedName>
</protein>
<feature type="region of interest" description="Disordered" evidence="9">
    <location>
        <begin position="724"/>
        <end position="757"/>
    </location>
</feature>
<dbReference type="Gene3D" id="1.10.3810.10">
    <property type="entry name" value="Biosynthetic peptidoglycan transglycosylase-like"/>
    <property type="match status" value="1"/>
</dbReference>
<dbReference type="Gene3D" id="3.30.10.20">
    <property type="match status" value="1"/>
</dbReference>
<dbReference type="InterPro" id="IPR001264">
    <property type="entry name" value="Glyco_trans_51"/>
</dbReference>
<comment type="catalytic activity">
    <reaction evidence="7">
        <text>Preferential cleavage: (Ac)2-L-Lys-D-Ala-|-D-Ala. Also transpeptidation of peptidyl-alanyl moieties that are N-acyl substituents of D-alanine.</text>
        <dbReference type="EC" id="3.4.16.4"/>
    </reaction>
</comment>
<dbReference type="PANTHER" id="PTHR32282:SF33">
    <property type="entry name" value="PEPTIDOGLYCAN GLYCOSYLTRANSFERASE"/>
    <property type="match status" value="1"/>
</dbReference>
<dbReference type="GO" id="GO:0016757">
    <property type="term" value="F:glycosyltransferase activity"/>
    <property type="evidence" value="ECO:0007669"/>
    <property type="project" value="UniProtKB-KW"/>
</dbReference>
<dbReference type="PROSITE" id="PS51178">
    <property type="entry name" value="PASTA"/>
    <property type="match status" value="1"/>
</dbReference>
<name>A0ABV9ZNW5_9PSEU</name>
<evidence type="ECO:0000256" key="1">
    <source>
        <dbReference type="ARBA" id="ARBA00022645"/>
    </source>
</evidence>
<dbReference type="Pfam" id="PF00905">
    <property type="entry name" value="Transpeptidase"/>
    <property type="match status" value="1"/>
</dbReference>
<dbReference type="Pfam" id="PF00912">
    <property type="entry name" value="Transgly"/>
    <property type="match status" value="1"/>
</dbReference>
<evidence type="ECO:0000313" key="12">
    <source>
        <dbReference type="EMBL" id="MFC5141928.1"/>
    </source>
</evidence>
<keyword evidence="3 12" id="KW-0328">Glycosyltransferase</keyword>
<evidence type="ECO:0000256" key="2">
    <source>
        <dbReference type="ARBA" id="ARBA00022670"/>
    </source>
</evidence>
<feature type="compositionally biased region" description="Polar residues" evidence="9">
    <location>
        <begin position="597"/>
        <end position="606"/>
    </location>
</feature>
<evidence type="ECO:0000256" key="6">
    <source>
        <dbReference type="ARBA" id="ARBA00023268"/>
    </source>
</evidence>
<keyword evidence="2" id="KW-0645">Protease</keyword>
<proteinExistence type="predicted"/>
<accession>A0ABV9ZNW5</accession>
<dbReference type="PANTHER" id="PTHR32282">
    <property type="entry name" value="BINDING PROTEIN TRANSPEPTIDASE, PUTATIVE-RELATED"/>
    <property type="match status" value="1"/>
</dbReference>
<feature type="compositionally biased region" description="Polar residues" evidence="9">
    <location>
        <begin position="737"/>
        <end position="746"/>
    </location>
</feature>
<feature type="transmembrane region" description="Helical" evidence="10">
    <location>
        <begin position="12"/>
        <end position="33"/>
    </location>
</feature>
<evidence type="ECO:0000256" key="3">
    <source>
        <dbReference type="ARBA" id="ARBA00022676"/>
    </source>
</evidence>
<dbReference type="RefSeq" id="WP_378024064.1">
    <property type="nucleotide sequence ID" value="NZ_JBHSKG010000019.1"/>
</dbReference>
<gene>
    <name evidence="12" type="ORF">ACFPK1_27090</name>
</gene>
<dbReference type="EC" id="2.4.-.-" evidence="12"/>
<comment type="caution">
    <text evidence="12">The sequence shown here is derived from an EMBL/GenBank/DDBJ whole genome shotgun (WGS) entry which is preliminary data.</text>
</comment>
<dbReference type="Gene3D" id="3.40.710.10">
    <property type="entry name" value="DD-peptidase/beta-lactamase superfamily"/>
    <property type="match status" value="1"/>
</dbReference>
<evidence type="ECO:0000259" key="11">
    <source>
        <dbReference type="PROSITE" id="PS51178"/>
    </source>
</evidence>
<dbReference type="InterPro" id="IPR001460">
    <property type="entry name" value="PCN-bd_Tpept"/>
</dbReference>
<keyword evidence="1" id="KW-0121">Carboxypeptidase</keyword>
<dbReference type="EMBL" id="JBHSKG010000019">
    <property type="protein sequence ID" value="MFC5141928.1"/>
    <property type="molecule type" value="Genomic_DNA"/>
</dbReference>
<dbReference type="InterPro" id="IPR050396">
    <property type="entry name" value="Glycosyltr_51/Transpeptidase"/>
</dbReference>
<organism evidence="12 13">
    <name type="scientific">Actinomycetospora rhizophila</name>
    <dbReference type="NCBI Taxonomy" id="1416876"/>
    <lineage>
        <taxon>Bacteria</taxon>
        <taxon>Bacillati</taxon>
        <taxon>Actinomycetota</taxon>
        <taxon>Actinomycetes</taxon>
        <taxon>Pseudonocardiales</taxon>
        <taxon>Pseudonocardiaceae</taxon>
        <taxon>Actinomycetospora</taxon>
    </lineage>
</organism>
<sequence>MALVRRSMTLGARLLAIGVIGGVLVAGLLYPVVGALGGLAGQAVNGVAATTPGVLSGEMPSVTTITDDAGTPLAYLYDQNRQAVASNQISTAMKAAIVAIEDRRFFVESGLDARGVLRALVNNSTGGATQGASTLTEQYVKNYDEYVAAQTPAEQLRATAPNLGRKVREAEVAEQLDHTVPKEQLLTWYLNVVSFGNQAFGVQAAARTYFDTTADRLTVPQAALLAGMVQSPAADDPVRHPAAATGRRNVVIDQMAQQGDITPAQAAQATAAPLGVGPVLHGLPEGCIGAGDAGFFCSYVLDYLERAGIDADELRRGGYTVRTTMNRAAMDQAKAAVDAEVPPTQPHVADVLSVVAPGGDAHRVTAMVANRGYGLDAGQRQTTYDLPGTPENLGAGSVYKIFTSSAYLAQGGGVDSVIPVPANGYASPLTPGFVVSNDGDYPPQMTLQDALAQSPNTAFVKLEETTGITPVVDMAVKLGLRSLAEAPGPGQPSIADEVRAQHQASFTLGPTPTSSLELANVGATLASHGVWCPPSPVTAVTDAAGRPVPLNVQGCEQVVPGPLADTEMTALSKDDQPGGTSAAAATAAGWNRPTAAKTGTTQTSESGAFVAATPSLSAAAITFDDSASPRPICTGSPPTTCATGNLFGGTTPAQTLYRAMTSILGASPVQPLPAPDPRFLTGGRLTTIPAVVGEPADQAAAALRAAGFAVATATVDSRAPAGTVVGEDPLGGGVEGQTITLTTSTGRLAPAPRPPHT</sequence>
<keyword evidence="10" id="KW-0812">Transmembrane</keyword>
<evidence type="ECO:0000313" key="13">
    <source>
        <dbReference type="Proteomes" id="UP001596175"/>
    </source>
</evidence>
<feature type="compositionally biased region" description="Low complexity" evidence="9">
    <location>
        <begin position="578"/>
        <end position="596"/>
    </location>
</feature>
<reference evidence="13" key="1">
    <citation type="journal article" date="2019" name="Int. J. Syst. Evol. Microbiol.">
        <title>The Global Catalogue of Microorganisms (GCM) 10K type strain sequencing project: providing services to taxonomists for standard genome sequencing and annotation.</title>
        <authorList>
            <consortium name="The Broad Institute Genomics Platform"/>
            <consortium name="The Broad Institute Genome Sequencing Center for Infectious Disease"/>
            <person name="Wu L."/>
            <person name="Ma J."/>
        </authorList>
    </citation>
    <scope>NUCLEOTIDE SEQUENCE [LARGE SCALE GENOMIC DNA]</scope>
    <source>
        <strain evidence="13">XZYJ18</strain>
    </source>
</reference>
<comment type="catalytic activity">
    <reaction evidence="8">
        <text>[GlcNAc-(1-&gt;4)-Mur2Ac(oyl-L-Ala-gamma-D-Glu-L-Lys-D-Ala-D-Ala)](n)-di-trans,octa-cis-undecaprenyl diphosphate + beta-D-GlcNAc-(1-&gt;4)-Mur2Ac(oyl-L-Ala-gamma-D-Glu-L-Lys-D-Ala-D-Ala)-di-trans,octa-cis-undecaprenyl diphosphate = [GlcNAc-(1-&gt;4)-Mur2Ac(oyl-L-Ala-gamma-D-Glu-L-Lys-D-Ala-D-Ala)](n+1)-di-trans,octa-cis-undecaprenyl diphosphate + di-trans,octa-cis-undecaprenyl diphosphate + H(+)</text>
        <dbReference type="Rhea" id="RHEA:23708"/>
        <dbReference type="Rhea" id="RHEA-COMP:9602"/>
        <dbReference type="Rhea" id="RHEA-COMP:9603"/>
        <dbReference type="ChEBI" id="CHEBI:15378"/>
        <dbReference type="ChEBI" id="CHEBI:58405"/>
        <dbReference type="ChEBI" id="CHEBI:60033"/>
        <dbReference type="ChEBI" id="CHEBI:78435"/>
        <dbReference type="EC" id="2.4.99.28"/>
    </reaction>
</comment>
<keyword evidence="4 12" id="KW-0808">Transferase</keyword>
<dbReference type="SUPFAM" id="SSF53955">
    <property type="entry name" value="Lysozyme-like"/>
    <property type="match status" value="1"/>
</dbReference>
<evidence type="ECO:0000256" key="9">
    <source>
        <dbReference type="SAM" id="MobiDB-lite"/>
    </source>
</evidence>
<dbReference type="Proteomes" id="UP001596175">
    <property type="component" value="Unassembled WGS sequence"/>
</dbReference>
<evidence type="ECO:0000256" key="8">
    <source>
        <dbReference type="ARBA" id="ARBA00049902"/>
    </source>
</evidence>
<dbReference type="InterPro" id="IPR023346">
    <property type="entry name" value="Lysozyme-like_dom_sf"/>
</dbReference>
<keyword evidence="10" id="KW-1133">Transmembrane helix</keyword>
<evidence type="ECO:0000256" key="7">
    <source>
        <dbReference type="ARBA" id="ARBA00034000"/>
    </source>
</evidence>
<evidence type="ECO:0000256" key="10">
    <source>
        <dbReference type="SAM" id="Phobius"/>
    </source>
</evidence>
<evidence type="ECO:0000256" key="4">
    <source>
        <dbReference type="ARBA" id="ARBA00022679"/>
    </source>
</evidence>
<dbReference type="InterPro" id="IPR036950">
    <property type="entry name" value="PBP_transglycosylase"/>
</dbReference>
<keyword evidence="13" id="KW-1185">Reference proteome</keyword>
<keyword evidence="5" id="KW-0378">Hydrolase</keyword>
<keyword evidence="10" id="KW-0472">Membrane</keyword>
<dbReference type="SUPFAM" id="SSF56601">
    <property type="entry name" value="beta-lactamase/transpeptidase-like"/>
    <property type="match status" value="1"/>
</dbReference>
<dbReference type="InterPro" id="IPR012338">
    <property type="entry name" value="Beta-lactam/transpept-like"/>
</dbReference>
<feature type="domain" description="PASTA" evidence="11">
    <location>
        <begin position="682"/>
        <end position="745"/>
    </location>
</feature>
<keyword evidence="6" id="KW-0511">Multifunctional enzyme</keyword>
<feature type="region of interest" description="Disordered" evidence="9">
    <location>
        <begin position="572"/>
        <end position="606"/>
    </location>
</feature>
<dbReference type="SMART" id="SM00740">
    <property type="entry name" value="PASTA"/>
    <property type="match status" value="1"/>
</dbReference>
<evidence type="ECO:0000256" key="5">
    <source>
        <dbReference type="ARBA" id="ARBA00022801"/>
    </source>
</evidence>
<dbReference type="InterPro" id="IPR005543">
    <property type="entry name" value="PASTA_dom"/>
</dbReference>